<dbReference type="InterPro" id="IPR010559">
    <property type="entry name" value="Sig_transdc_His_kin_internal"/>
</dbReference>
<sequence length="350" mass="40429">MQIRRYSGKEPIIFAWVMAPYTMAMNTLVFGSCIFSSFKIFVESFIISAVYFAFIYAVFGTVALMIRKRFPQDGDLFRRIALMLPIFYLMNILTVQSLYILYESISWLGCKPLRSMEWWTVGFGCLASTMLTFINEAAAGWDKWKTSVTETGRLQNAYQKSRLLSLKRQINPHFLFNCFNTLSSLISEDGDEAEQFLDEMTKVYRYLLKGDEDPLVSLDEELKFIDAYLYLNITRFGSALDVAINVDESSRYRMIAPLSLQIILENIIYRNAFSKANPVHIHIYTNTHNALVIHNTLQPKNSSDAINYEEALDDLVNKYKLLSQKEVEIYETATQRDILIPLIEKEEVLA</sequence>
<evidence type="ECO:0000313" key="4">
    <source>
        <dbReference type="Proteomes" id="UP000305848"/>
    </source>
</evidence>
<keyword evidence="4" id="KW-1185">Reference proteome</keyword>
<dbReference type="PANTHER" id="PTHR34220">
    <property type="entry name" value="SENSOR HISTIDINE KINASE YPDA"/>
    <property type="match status" value="1"/>
</dbReference>
<evidence type="ECO:0000256" key="1">
    <source>
        <dbReference type="SAM" id="Phobius"/>
    </source>
</evidence>
<keyword evidence="1" id="KW-0812">Transmembrane</keyword>
<comment type="caution">
    <text evidence="3">The sequence shown here is derived from an EMBL/GenBank/DDBJ whole genome shotgun (WGS) entry which is preliminary data.</text>
</comment>
<dbReference type="EMBL" id="SZQL01000004">
    <property type="protein sequence ID" value="TKK69738.1"/>
    <property type="molecule type" value="Genomic_DNA"/>
</dbReference>
<dbReference type="PROSITE" id="PS51257">
    <property type="entry name" value="PROKAR_LIPOPROTEIN"/>
    <property type="match status" value="1"/>
</dbReference>
<organism evidence="3 4">
    <name type="scientific">Ilyomonas limi</name>
    <dbReference type="NCBI Taxonomy" id="2575867"/>
    <lineage>
        <taxon>Bacteria</taxon>
        <taxon>Pseudomonadati</taxon>
        <taxon>Bacteroidota</taxon>
        <taxon>Chitinophagia</taxon>
        <taxon>Chitinophagales</taxon>
        <taxon>Chitinophagaceae</taxon>
        <taxon>Ilyomonas</taxon>
    </lineage>
</organism>
<evidence type="ECO:0000259" key="2">
    <source>
        <dbReference type="Pfam" id="PF06580"/>
    </source>
</evidence>
<name>A0A4U3L3S2_9BACT</name>
<dbReference type="AlphaFoldDB" id="A0A4U3L3S2"/>
<feature type="transmembrane region" description="Helical" evidence="1">
    <location>
        <begin position="44"/>
        <end position="64"/>
    </location>
</feature>
<dbReference type="GO" id="GO:0016020">
    <property type="term" value="C:membrane"/>
    <property type="evidence" value="ECO:0007669"/>
    <property type="project" value="InterPro"/>
</dbReference>
<dbReference type="PANTHER" id="PTHR34220:SF7">
    <property type="entry name" value="SENSOR HISTIDINE KINASE YPDA"/>
    <property type="match status" value="1"/>
</dbReference>
<dbReference type="RefSeq" id="WP_137260959.1">
    <property type="nucleotide sequence ID" value="NZ_SZQL01000004.1"/>
</dbReference>
<proteinExistence type="predicted"/>
<dbReference type="GO" id="GO:0000155">
    <property type="term" value="F:phosphorelay sensor kinase activity"/>
    <property type="evidence" value="ECO:0007669"/>
    <property type="project" value="InterPro"/>
</dbReference>
<dbReference type="Proteomes" id="UP000305848">
    <property type="component" value="Unassembled WGS sequence"/>
</dbReference>
<reference evidence="3 4" key="1">
    <citation type="submission" date="2019-05" db="EMBL/GenBank/DDBJ databases">
        <title>Panacibacter sp. strain 17mud1-8 Genome sequencing and assembly.</title>
        <authorList>
            <person name="Chhetri G."/>
        </authorList>
    </citation>
    <scope>NUCLEOTIDE SEQUENCE [LARGE SCALE GENOMIC DNA]</scope>
    <source>
        <strain evidence="3 4">17mud1-8</strain>
    </source>
</reference>
<accession>A0A4U3L3S2</accession>
<dbReference type="OrthoDB" id="9809908at2"/>
<dbReference type="InterPro" id="IPR050640">
    <property type="entry name" value="Bact_2-comp_sensor_kinase"/>
</dbReference>
<keyword evidence="1" id="KW-1133">Transmembrane helix</keyword>
<feature type="domain" description="Signal transduction histidine kinase internal region" evidence="2">
    <location>
        <begin position="162"/>
        <end position="239"/>
    </location>
</feature>
<protein>
    <recommendedName>
        <fullName evidence="2">Signal transduction histidine kinase internal region domain-containing protein</fullName>
    </recommendedName>
</protein>
<feature type="transmembrane region" description="Helical" evidence="1">
    <location>
        <begin position="12"/>
        <end position="38"/>
    </location>
</feature>
<evidence type="ECO:0000313" key="3">
    <source>
        <dbReference type="EMBL" id="TKK69738.1"/>
    </source>
</evidence>
<feature type="transmembrane region" description="Helical" evidence="1">
    <location>
        <begin position="118"/>
        <end position="135"/>
    </location>
</feature>
<dbReference type="Pfam" id="PF06580">
    <property type="entry name" value="His_kinase"/>
    <property type="match status" value="1"/>
</dbReference>
<keyword evidence="1" id="KW-0472">Membrane</keyword>
<feature type="transmembrane region" description="Helical" evidence="1">
    <location>
        <begin position="76"/>
        <end position="98"/>
    </location>
</feature>
<gene>
    <name evidence="3" type="ORF">FC093_06505</name>
</gene>